<organism evidence="9 10">
    <name type="scientific">Nyssa sinensis</name>
    <dbReference type="NCBI Taxonomy" id="561372"/>
    <lineage>
        <taxon>Eukaryota</taxon>
        <taxon>Viridiplantae</taxon>
        <taxon>Streptophyta</taxon>
        <taxon>Embryophyta</taxon>
        <taxon>Tracheophyta</taxon>
        <taxon>Spermatophyta</taxon>
        <taxon>Magnoliopsida</taxon>
        <taxon>eudicotyledons</taxon>
        <taxon>Gunneridae</taxon>
        <taxon>Pentapetalae</taxon>
        <taxon>asterids</taxon>
        <taxon>Cornales</taxon>
        <taxon>Nyssaceae</taxon>
        <taxon>Nyssa</taxon>
    </lineage>
</organism>
<feature type="domain" description="Alliinase C-terminal" evidence="8">
    <location>
        <begin position="81"/>
        <end position="441"/>
    </location>
</feature>
<evidence type="ECO:0000256" key="3">
    <source>
        <dbReference type="ARBA" id="ARBA00022576"/>
    </source>
</evidence>
<evidence type="ECO:0000256" key="2">
    <source>
        <dbReference type="ARBA" id="ARBA00006312"/>
    </source>
</evidence>
<dbReference type="InterPro" id="IPR006948">
    <property type="entry name" value="Alliinase_C"/>
</dbReference>
<dbReference type="InterPro" id="IPR050478">
    <property type="entry name" value="Ethylene_sulfur-biosynth"/>
</dbReference>
<dbReference type="Proteomes" id="UP000325577">
    <property type="component" value="Linkage Group LG13"/>
</dbReference>
<keyword evidence="6" id="KW-0812">Transmembrane</keyword>
<dbReference type="Gene3D" id="2.10.25.30">
    <property type="entry name" value="EGF-like, alliinase"/>
    <property type="match status" value="1"/>
</dbReference>
<dbReference type="GO" id="GO:0006520">
    <property type="term" value="P:amino acid metabolic process"/>
    <property type="evidence" value="ECO:0007669"/>
    <property type="project" value="TreeGrafter"/>
</dbReference>
<dbReference type="PANTHER" id="PTHR43795:SF22">
    <property type="entry name" value="TRYPTOPHAN AMINOTRANSFERASE-RELATED PROTEIN 2"/>
    <property type="match status" value="1"/>
</dbReference>
<evidence type="ECO:0000259" key="8">
    <source>
        <dbReference type="Pfam" id="PF04864"/>
    </source>
</evidence>
<keyword evidence="3" id="KW-0032">Aminotransferase</keyword>
<keyword evidence="4" id="KW-0663">Pyridoxal phosphate</keyword>
<reference evidence="9 10" key="1">
    <citation type="submission" date="2019-09" db="EMBL/GenBank/DDBJ databases">
        <title>A chromosome-level genome assembly of the Chinese tupelo Nyssa sinensis.</title>
        <authorList>
            <person name="Yang X."/>
            <person name="Kang M."/>
            <person name="Yang Y."/>
            <person name="Xiong H."/>
            <person name="Wang M."/>
            <person name="Zhang Z."/>
            <person name="Wang Z."/>
            <person name="Wu H."/>
            <person name="Ma T."/>
            <person name="Liu J."/>
            <person name="Xi Z."/>
        </authorList>
    </citation>
    <scope>NUCLEOTIDE SEQUENCE [LARGE SCALE GENOMIC DNA]</scope>
    <source>
        <strain evidence="9">J267</strain>
        <tissue evidence="9">Leaf</tissue>
    </source>
</reference>
<keyword evidence="10" id="KW-1185">Reference proteome</keyword>
<feature type="chain" id="PRO_5023907317" description="Alliinase C-terminal domain-containing protein" evidence="7">
    <location>
        <begin position="18"/>
        <end position="443"/>
    </location>
</feature>
<protein>
    <recommendedName>
        <fullName evidence="8">Alliinase C-terminal domain-containing protein</fullName>
    </recommendedName>
</protein>
<gene>
    <name evidence="9" type="ORF">F0562_024297</name>
</gene>
<dbReference type="GO" id="GO:0016846">
    <property type="term" value="F:carbon-sulfur lyase activity"/>
    <property type="evidence" value="ECO:0007669"/>
    <property type="project" value="InterPro"/>
</dbReference>
<dbReference type="Gene3D" id="3.90.1150.10">
    <property type="entry name" value="Aspartate Aminotransferase, domain 1"/>
    <property type="match status" value="1"/>
</dbReference>
<dbReference type="InterPro" id="IPR037029">
    <property type="entry name" value="Alliinase_N_sf"/>
</dbReference>
<dbReference type="CDD" id="cd00609">
    <property type="entry name" value="AAT_like"/>
    <property type="match status" value="1"/>
</dbReference>
<dbReference type="InterPro" id="IPR015424">
    <property type="entry name" value="PyrdxlP-dep_Trfase"/>
</dbReference>
<dbReference type="Gene3D" id="3.40.640.10">
    <property type="entry name" value="Type I PLP-dependent aspartate aminotransferase-like (Major domain)"/>
    <property type="match status" value="1"/>
</dbReference>
<evidence type="ECO:0000256" key="6">
    <source>
        <dbReference type="SAM" id="Phobius"/>
    </source>
</evidence>
<evidence type="ECO:0000256" key="5">
    <source>
        <dbReference type="SAM" id="MobiDB-lite"/>
    </source>
</evidence>
<dbReference type="OrthoDB" id="2020362at2759"/>
<dbReference type="InterPro" id="IPR015422">
    <property type="entry name" value="PyrdxlP-dep_Trfase_small"/>
</dbReference>
<keyword evidence="6" id="KW-1133">Transmembrane helix</keyword>
<name>A0A5J5BDP7_9ASTE</name>
<dbReference type="PANTHER" id="PTHR43795">
    <property type="entry name" value="BIFUNCTIONAL ASPARTATE AMINOTRANSFERASE AND GLUTAMATE/ASPARTATE-PREPHENATE AMINOTRANSFERASE-RELATED"/>
    <property type="match status" value="1"/>
</dbReference>
<dbReference type="AlphaFoldDB" id="A0A5J5BDP7"/>
<evidence type="ECO:0000256" key="4">
    <source>
        <dbReference type="ARBA" id="ARBA00022898"/>
    </source>
</evidence>
<dbReference type="InterPro" id="IPR015421">
    <property type="entry name" value="PyrdxlP-dep_Trfase_major"/>
</dbReference>
<proteinExistence type="inferred from homology"/>
<evidence type="ECO:0000256" key="7">
    <source>
        <dbReference type="SAM" id="SignalP"/>
    </source>
</evidence>
<evidence type="ECO:0000313" key="9">
    <source>
        <dbReference type="EMBL" id="KAA8540784.1"/>
    </source>
</evidence>
<comment type="cofactor">
    <cofactor evidence="1">
        <name>pyridoxal 5'-phosphate</name>
        <dbReference type="ChEBI" id="CHEBI:597326"/>
    </cofactor>
</comment>
<keyword evidence="7" id="KW-0732">Signal</keyword>
<evidence type="ECO:0000256" key="1">
    <source>
        <dbReference type="ARBA" id="ARBA00001933"/>
    </source>
</evidence>
<keyword evidence="6" id="KW-0472">Membrane</keyword>
<dbReference type="EMBL" id="CM018036">
    <property type="protein sequence ID" value="KAA8540784.1"/>
    <property type="molecule type" value="Genomic_DNA"/>
</dbReference>
<evidence type="ECO:0000313" key="10">
    <source>
        <dbReference type="Proteomes" id="UP000325577"/>
    </source>
</evidence>
<dbReference type="Pfam" id="PF04864">
    <property type="entry name" value="Alliinase_C"/>
    <property type="match status" value="1"/>
</dbReference>
<comment type="similarity">
    <text evidence="2">Belongs to the alliinase family.</text>
</comment>
<accession>A0A5J5BDP7</accession>
<feature type="signal peptide" evidence="7">
    <location>
        <begin position="1"/>
        <end position="17"/>
    </location>
</feature>
<feature type="transmembrane region" description="Helical" evidence="6">
    <location>
        <begin position="6"/>
        <end position="28"/>
    </location>
</feature>
<sequence length="443" mass="49919">MALNFFLLLNILIVSLALNVGLIVKFVFVEERLKTEQSIPMADAQEKHAHITPRTHMATPPPPPPSSTAPAEPEDDGQIVVNVDHGDPTMYERFWLQMGDKTTVVIPGWQSLSYFSDARNLCWFLEPEFAEAVIRLHKLVGNAITDGRHIVVGTGSTQLIQAALYALSPDNASEPMSVVSAAPFFSSYPLIVDFLKSGLYKWEGDARDFTKEGPYIELITSPNNPDGYAREAVVRRNEGILIHDLAYYWPQYTPISSAADHELMLFTVSKSTGHAGSRIGWTLVKDREVARKMIKYIELSTIGVSKDSQIRGAKILQVVMDSYTQVGNSEKGEDFFEYGYNLMEKRWKQLRAVVKQSRLFSLPEFPLGYCNFSSRTFAPNPAFAWLKCEGEEIEDCEGFLRSHKILTRGGEHFGGSSKYVRVSMLDRERTFNLLIQRLSKIHP</sequence>
<dbReference type="GO" id="GO:0008483">
    <property type="term" value="F:transaminase activity"/>
    <property type="evidence" value="ECO:0007669"/>
    <property type="project" value="UniProtKB-KW"/>
</dbReference>
<keyword evidence="3" id="KW-0808">Transferase</keyword>
<feature type="region of interest" description="Disordered" evidence="5">
    <location>
        <begin position="52"/>
        <end position="79"/>
    </location>
</feature>
<dbReference type="SUPFAM" id="SSF53383">
    <property type="entry name" value="PLP-dependent transferases"/>
    <property type="match status" value="1"/>
</dbReference>